<reference evidence="2 3" key="1">
    <citation type="submission" date="2024-01" db="EMBL/GenBank/DDBJ databases">
        <authorList>
            <person name="Waweru B."/>
        </authorList>
    </citation>
    <scope>NUCLEOTIDE SEQUENCE [LARGE SCALE GENOMIC DNA]</scope>
</reference>
<dbReference type="GO" id="GO:0006281">
    <property type="term" value="P:DNA repair"/>
    <property type="evidence" value="ECO:0007669"/>
    <property type="project" value="TreeGrafter"/>
</dbReference>
<dbReference type="InterPro" id="IPR046938">
    <property type="entry name" value="DNA_clamp_sf"/>
</dbReference>
<keyword evidence="3" id="KW-1185">Reference proteome</keyword>
<evidence type="ECO:0000313" key="2">
    <source>
        <dbReference type="EMBL" id="CAK7340651.1"/>
    </source>
</evidence>
<dbReference type="FunFam" id="3.70.10.10:FF:000012">
    <property type="entry name" value="cell cycle checkpoint control protein RAD9A"/>
    <property type="match status" value="1"/>
</dbReference>
<dbReference type="SUPFAM" id="SSF55979">
    <property type="entry name" value="DNA clamp"/>
    <property type="match status" value="1"/>
</dbReference>
<dbReference type="PANTHER" id="PTHR15237">
    <property type="entry name" value="DNA REPAIR PROTEIN RAD9"/>
    <property type="match status" value="1"/>
</dbReference>
<dbReference type="Pfam" id="PF04139">
    <property type="entry name" value="Rad9"/>
    <property type="match status" value="1"/>
</dbReference>
<accession>A0AAV1RVD7</accession>
<dbReference type="Proteomes" id="UP001314170">
    <property type="component" value="Unassembled WGS sequence"/>
</dbReference>
<dbReference type="InterPro" id="IPR007268">
    <property type="entry name" value="Rad9/Ddc1"/>
</dbReference>
<dbReference type="GO" id="GO:0071479">
    <property type="term" value="P:cellular response to ionizing radiation"/>
    <property type="evidence" value="ECO:0007669"/>
    <property type="project" value="TreeGrafter"/>
</dbReference>
<dbReference type="Gene3D" id="3.70.10.10">
    <property type="match status" value="1"/>
</dbReference>
<evidence type="ECO:0008006" key="4">
    <source>
        <dbReference type="Google" id="ProtNLM"/>
    </source>
</evidence>
<gene>
    <name evidence="2" type="ORF">DCAF_LOCUS15737</name>
</gene>
<feature type="region of interest" description="Disordered" evidence="1">
    <location>
        <begin position="498"/>
        <end position="556"/>
    </location>
</feature>
<dbReference type="AlphaFoldDB" id="A0AAV1RVD7"/>
<dbReference type="GO" id="GO:0030896">
    <property type="term" value="C:checkpoint clamp complex"/>
    <property type="evidence" value="ECO:0007669"/>
    <property type="project" value="InterPro"/>
</dbReference>
<sequence length="556" mass="62085">MEFSLSGNALKTFARSITCLSRVGNELAIQASPAQLALHTLNSSRSAYQSITFKPSLFDVYTVSGTEVKFSLLLKAICSVLRTPVAGIDHLIVQLPDPDALKVQWTLECFNGMRKSYWITCNIEPEIQHLSLDRRRYPSSLVVRPRDLNRLLANFQSSLQEITIIATEPASMTSDTDSEIGGKAVELRSYIDPTKDNDSSLHTQLWIDPAEEFVQYAHNGDPVDVTFGVKELKAFLSFCEGCEVDIHLYFEKAGEPILMAPKFGLDDGSSSNFDATLVLATMLISQLHEGNPSEAPPLVTTEYGQAADETRTQGQQERCRVNVSEHPSDHTRIWSEISGSAARSGSGAEARQAPGERDLNANEQREIQRISTMQISKDMSARENVVVDSSLYPNCYCLFLYVTFSGHLLGTKVVRYGGFVMWTHTGNLQLDIASFDFIFYNIMDQCLQSAKEERKKQKNPFYKIICYVVLFILGRVLAAVRIHLEALICVFNSNSSKRCHPMEKDHAKEAQGRSETNGHGFSQSHPSNWVDADDDDDDADGNELCVQSTPPYYEEQ</sequence>
<proteinExistence type="predicted"/>
<dbReference type="PANTHER" id="PTHR15237:SF0">
    <property type="entry name" value="CELL CYCLE CHECKPOINT CONTROL PROTEIN"/>
    <property type="match status" value="1"/>
</dbReference>
<name>A0AAV1RVD7_9ROSI</name>
<feature type="compositionally biased region" description="Low complexity" evidence="1">
    <location>
        <begin position="339"/>
        <end position="353"/>
    </location>
</feature>
<feature type="compositionally biased region" description="Polar residues" evidence="1">
    <location>
        <begin position="513"/>
        <end position="527"/>
    </location>
</feature>
<dbReference type="GO" id="GO:0031573">
    <property type="term" value="P:mitotic intra-S DNA damage checkpoint signaling"/>
    <property type="evidence" value="ECO:0007669"/>
    <property type="project" value="TreeGrafter"/>
</dbReference>
<dbReference type="GO" id="GO:0000076">
    <property type="term" value="P:DNA replication checkpoint signaling"/>
    <property type="evidence" value="ECO:0007669"/>
    <property type="project" value="TreeGrafter"/>
</dbReference>
<feature type="region of interest" description="Disordered" evidence="1">
    <location>
        <begin position="339"/>
        <end position="362"/>
    </location>
</feature>
<organism evidence="2 3">
    <name type="scientific">Dovyalis caffra</name>
    <dbReference type="NCBI Taxonomy" id="77055"/>
    <lineage>
        <taxon>Eukaryota</taxon>
        <taxon>Viridiplantae</taxon>
        <taxon>Streptophyta</taxon>
        <taxon>Embryophyta</taxon>
        <taxon>Tracheophyta</taxon>
        <taxon>Spermatophyta</taxon>
        <taxon>Magnoliopsida</taxon>
        <taxon>eudicotyledons</taxon>
        <taxon>Gunneridae</taxon>
        <taxon>Pentapetalae</taxon>
        <taxon>rosids</taxon>
        <taxon>fabids</taxon>
        <taxon>Malpighiales</taxon>
        <taxon>Salicaceae</taxon>
        <taxon>Flacourtieae</taxon>
        <taxon>Dovyalis</taxon>
    </lineage>
</organism>
<evidence type="ECO:0000313" key="3">
    <source>
        <dbReference type="Proteomes" id="UP001314170"/>
    </source>
</evidence>
<evidence type="ECO:0000256" key="1">
    <source>
        <dbReference type="SAM" id="MobiDB-lite"/>
    </source>
</evidence>
<protein>
    <recommendedName>
        <fullName evidence="4">Cell cycle checkpoint control protein RAD9A</fullName>
    </recommendedName>
</protein>
<feature type="compositionally biased region" description="Acidic residues" evidence="1">
    <location>
        <begin position="531"/>
        <end position="541"/>
    </location>
</feature>
<comment type="caution">
    <text evidence="2">The sequence shown here is derived from an EMBL/GenBank/DDBJ whole genome shotgun (WGS) entry which is preliminary data.</text>
</comment>
<feature type="compositionally biased region" description="Basic and acidic residues" evidence="1">
    <location>
        <begin position="500"/>
        <end position="512"/>
    </location>
</feature>
<dbReference type="EMBL" id="CAWUPB010001160">
    <property type="protein sequence ID" value="CAK7340651.1"/>
    <property type="molecule type" value="Genomic_DNA"/>
</dbReference>